<evidence type="ECO:0000313" key="2">
    <source>
        <dbReference type="Proteomes" id="UP001234297"/>
    </source>
</evidence>
<accession>A0ACC2N099</accession>
<comment type="caution">
    <text evidence="1">The sequence shown here is derived from an EMBL/GenBank/DDBJ whole genome shotgun (WGS) entry which is preliminary data.</text>
</comment>
<keyword evidence="2" id="KW-1185">Reference proteome</keyword>
<reference evidence="1 2" key="1">
    <citation type="journal article" date="2022" name="Hortic Res">
        <title>A haplotype resolved chromosomal level avocado genome allows analysis of novel avocado genes.</title>
        <authorList>
            <person name="Nath O."/>
            <person name="Fletcher S.J."/>
            <person name="Hayward A."/>
            <person name="Shaw L.M."/>
            <person name="Masouleh A.K."/>
            <person name="Furtado A."/>
            <person name="Henry R.J."/>
            <person name="Mitter N."/>
        </authorList>
    </citation>
    <scope>NUCLEOTIDE SEQUENCE [LARGE SCALE GENOMIC DNA]</scope>
    <source>
        <strain evidence="2">cv. Hass</strain>
    </source>
</reference>
<organism evidence="1 2">
    <name type="scientific">Persea americana</name>
    <name type="common">Avocado</name>
    <dbReference type="NCBI Taxonomy" id="3435"/>
    <lineage>
        <taxon>Eukaryota</taxon>
        <taxon>Viridiplantae</taxon>
        <taxon>Streptophyta</taxon>
        <taxon>Embryophyta</taxon>
        <taxon>Tracheophyta</taxon>
        <taxon>Spermatophyta</taxon>
        <taxon>Magnoliopsida</taxon>
        <taxon>Magnoliidae</taxon>
        <taxon>Laurales</taxon>
        <taxon>Lauraceae</taxon>
        <taxon>Persea</taxon>
    </lineage>
</organism>
<evidence type="ECO:0000313" key="1">
    <source>
        <dbReference type="EMBL" id="KAJ8651155.1"/>
    </source>
</evidence>
<sequence>MRSGDYLEGMINDYVGGIGKAKRRAQKSTSSRLVAFLTCLQFTFAIYATCLIYYMGATVDLRTKPELAWATRIAQRWKQFIIHPNVLGHYQKNYILQSESFSPSQVCESEKIDFLQMKSNDNQMIKFKRGLYDQTVPFHSIWVLAFSSPNEHSLKRIVGSYNNSKISFISSSYDFKYYDEYKNSVLGSIGRILPFRQDSTFPSYRTFRSKEAGLYLPDPAYDIIVNRIVQVDFLSSSWFLSADLVKTLFVESPLTFMTGEDLHLSYQLQKYRNAASFVLPVDPNDKETWGNSEHRLAYVSETTVIFKDIVQVRDDQWRRALSTG</sequence>
<proteinExistence type="predicted"/>
<dbReference type="EMBL" id="CM056809">
    <property type="protein sequence ID" value="KAJ8651155.1"/>
    <property type="molecule type" value="Genomic_DNA"/>
</dbReference>
<name>A0ACC2N099_PERAE</name>
<dbReference type="Proteomes" id="UP001234297">
    <property type="component" value="Chromosome 1"/>
</dbReference>
<protein>
    <submittedName>
        <fullName evidence="1">Uncharacterized protein</fullName>
    </submittedName>
</protein>
<gene>
    <name evidence="1" type="ORF">MRB53_004178</name>
</gene>